<feature type="region of interest" description="Disordered" evidence="1">
    <location>
        <begin position="178"/>
        <end position="198"/>
    </location>
</feature>
<evidence type="ECO:0000313" key="2">
    <source>
        <dbReference type="EMBL" id="KAG5170790.1"/>
    </source>
</evidence>
<gene>
    <name evidence="2" type="ORF">JR316_002863</name>
</gene>
<feature type="region of interest" description="Disordered" evidence="1">
    <location>
        <begin position="212"/>
        <end position="241"/>
    </location>
</feature>
<proteinExistence type="predicted"/>
<protein>
    <submittedName>
        <fullName evidence="2">Uncharacterized protein</fullName>
    </submittedName>
</protein>
<sequence>MSYNPSVPLPNECSFSFSHNTHARANGNNGACGEYDFLPIPEVTPAGSSFLSTSPSAYSPSLDPAFPNKHVYHHAHHLYNHIFNTNTPPATNPSPSPTLQDAAYAPLITRSGQRRASSAQGILIPKTDERNGKNGRGEWDERVGWVGIRTSPHSHSYPMSLSRLNTEFTFSLTDLPPDSALSPSSSQSSSGGTSPLSTGGVVIVLVGVRQEHCEGEEKTSDPECKASKPRYERIYIPRRTP</sequence>
<organism evidence="2">
    <name type="scientific">Psilocybe cubensis</name>
    <name type="common">Psychedelic mushroom</name>
    <name type="synonym">Stropharia cubensis</name>
    <dbReference type="NCBI Taxonomy" id="181762"/>
    <lineage>
        <taxon>Eukaryota</taxon>
        <taxon>Fungi</taxon>
        <taxon>Dikarya</taxon>
        <taxon>Basidiomycota</taxon>
        <taxon>Agaricomycotina</taxon>
        <taxon>Agaricomycetes</taxon>
        <taxon>Agaricomycetidae</taxon>
        <taxon>Agaricales</taxon>
        <taxon>Agaricineae</taxon>
        <taxon>Strophariaceae</taxon>
        <taxon>Psilocybe</taxon>
    </lineage>
</organism>
<feature type="compositionally biased region" description="Basic and acidic residues" evidence="1">
    <location>
        <begin position="212"/>
        <end position="235"/>
    </location>
</feature>
<comment type="caution">
    <text evidence="2">The sequence shown here is derived from an EMBL/GenBank/DDBJ whole genome shotgun (WGS) entry which is preliminary data.</text>
</comment>
<evidence type="ECO:0000256" key="1">
    <source>
        <dbReference type="SAM" id="MobiDB-lite"/>
    </source>
</evidence>
<feature type="compositionally biased region" description="Basic and acidic residues" evidence="1">
    <location>
        <begin position="126"/>
        <end position="139"/>
    </location>
</feature>
<dbReference type="AlphaFoldDB" id="A0A8H7Y461"/>
<feature type="region of interest" description="Disordered" evidence="1">
    <location>
        <begin position="114"/>
        <end position="139"/>
    </location>
</feature>
<accession>A0A8H7Y461</accession>
<name>A0A8H7Y461_PSICU</name>
<dbReference type="EMBL" id="JAFIQS010000003">
    <property type="protein sequence ID" value="KAG5170790.1"/>
    <property type="molecule type" value="Genomic_DNA"/>
</dbReference>
<reference evidence="2" key="1">
    <citation type="submission" date="2021-02" db="EMBL/GenBank/DDBJ databases">
        <title>Psilocybe cubensis genome.</title>
        <authorList>
            <person name="Mckernan K.J."/>
            <person name="Crawford S."/>
            <person name="Trippe A."/>
            <person name="Kane L.T."/>
            <person name="Mclaughlin S."/>
        </authorList>
    </citation>
    <scope>NUCLEOTIDE SEQUENCE [LARGE SCALE GENOMIC DNA]</scope>
    <source>
        <strain evidence="2">MGC-MH-2018</strain>
    </source>
</reference>